<feature type="transmembrane region" description="Helical" evidence="1">
    <location>
        <begin position="157"/>
        <end position="178"/>
    </location>
</feature>
<evidence type="ECO:0000256" key="1">
    <source>
        <dbReference type="SAM" id="Phobius"/>
    </source>
</evidence>
<dbReference type="EMBL" id="WVIE01000021">
    <property type="protein sequence ID" value="NDJ18875.1"/>
    <property type="molecule type" value="Genomic_DNA"/>
</dbReference>
<name>A0A8J8CMN8_9CYAN</name>
<dbReference type="NCBIfam" id="NF038065">
    <property type="entry name" value="Pr6Pr"/>
    <property type="match status" value="1"/>
</dbReference>
<keyword evidence="1" id="KW-0472">Membrane</keyword>
<dbReference type="Proteomes" id="UP000646053">
    <property type="component" value="Unassembled WGS sequence"/>
</dbReference>
<dbReference type="AlphaFoldDB" id="A0A8J8CMN8"/>
<gene>
    <name evidence="2" type="ORF">GS601_16550</name>
</gene>
<keyword evidence="3" id="KW-1185">Reference proteome</keyword>
<organism evidence="2 3">
    <name type="scientific">Myxacorys almedinensis A</name>
    <dbReference type="NCBI Taxonomy" id="2690445"/>
    <lineage>
        <taxon>Bacteria</taxon>
        <taxon>Bacillati</taxon>
        <taxon>Cyanobacteriota</taxon>
        <taxon>Cyanophyceae</taxon>
        <taxon>Leptolyngbyales</taxon>
        <taxon>Leptolyngbyaceae</taxon>
        <taxon>Myxacorys</taxon>
        <taxon>Myxacorys almedinensis</taxon>
    </lineage>
</organism>
<keyword evidence="1" id="KW-0812">Transmembrane</keyword>
<dbReference type="RefSeq" id="WP_162424403.1">
    <property type="nucleotide sequence ID" value="NZ_WVIE01000021.1"/>
</dbReference>
<dbReference type="InterPro" id="IPR049713">
    <property type="entry name" value="Pr6Pr-like"/>
</dbReference>
<proteinExistence type="predicted"/>
<sequence length="229" mass="25549">MTIHDRSITEKATAFSRSYAAIVGTIGWLVLGLQLYLTTTLAIKNGLTLWVGIARYFGFFTVLTNILVALVLTLPLLRPRSRWAQFCVQPSVRTATAVYIVIVGAAYFLLLRQLWNPEGWQLLADRGLHYFIPIAYVGFWVAFVPKAALRSRDLLGWLIYPLVYSIVALSRGAIFNWYPYPFLDAAKLGYPQVLVNVALLFVAFCVVGLLLIAIGRLLSRAVRKGTHAG</sequence>
<evidence type="ECO:0008006" key="4">
    <source>
        <dbReference type="Google" id="ProtNLM"/>
    </source>
</evidence>
<feature type="transmembrane region" description="Helical" evidence="1">
    <location>
        <begin position="127"/>
        <end position="145"/>
    </location>
</feature>
<feature type="transmembrane region" description="Helical" evidence="1">
    <location>
        <begin position="57"/>
        <end position="77"/>
    </location>
</feature>
<keyword evidence="1" id="KW-1133">Transmembrane helix</keyword>
<evidence type="ECO:0000313" key="2">
    <source>
        <dbReference type="EMBL" id="NDJ18875.1"/>
    </source>
</evidence>
<comment type="caution">
    <text evidence="2">The sequence shown here is derived from an EMBL/GenBank/DDBJ whole genome shotgun (WGS) entry which is preliminary data.</text>
</comment>
<feature type="transmembrane region" description="Helical" evidence="1">
    <location>
        <begin position="97"/>
        <end position="115"/>
    </location>
</feature>
<feature type="transmembrane region" description="Helical" evidence="1">
    <location>
        <begin position="190"/>
        <end position="214"/>
    </location>
</feature>
<evidence type="ECO:0000313" key="3">
    <source>
        <dbReference type="Proteomes" id="UP000646053"/>
    </source>
</evidence>
<reference evidence="2" key="1">
    <citation type="submission" date="2019-12" db="EMBL/GenBank/DDBJ databases">
        <title>High-Quality draft genome sequences of three cyanobacteria isolated from the limestone walls of the Old Cathedral of Coimbra.</title>
        <authorList>
            <person name="Tiago I."/>
            <person name="Soares F."/>
            <person name="Portugal A."/>
        </authorList>
    </citation>
    <scope>NUCLEOTIDE SEQUENCE</scope>
    <source>
        <strain evidence="2">A</strain>
    </source>
</reference>
<protein>
    <recommendedName>
        <fullName evidence="4">Integral membrane protein</fullName>
    </recommendedName>
</protein>
<accession>A0A8J8CMN8</accession>
<feature type="transmembrane region" description="Helical" evidence="1">
    <location>
        <begin position="20"/>
        <end position="37"/>
    </location>
</feature>